<sequence length="135" mass="14974">MNALVAALAQQADPYVAQCPTRQVLDRIADKWTVLILGLLVERPYRFNEMRRAIDGISQKMLSQTLRRLERDGLVLRTVIPTTPVSVDYAITPLGHTLAAALDPLFAWITANFAQITVAQSRFDATTAALTARRP</sequence>
<feature type="domain" description="HTH hxlR-type" evidence="4">
    <location>
        <begin position="19"/>
        <end position="117"/>
    </location>
</feature>
<dbReference type="Proteomes" id="UP000001929">
    <property type="component" value="Chromosome"/>
</dbReference>
<dbReference type="GO" id="GO:0003677">
    <property type="term" value="F:DNA binding"/>
    <property type="evidence" value="ECO:0007669"/>
    <property type="project" value="UniProtKB-KW"/>
</dbReference>
<dbReference type="STRING" id="269796.Rru_A2523"/>
<keyword evidence="1" id="KW-0805">Transcription regulation</keyword>
<dbReference type="CDD" id="cd00090">
    <property type="entry name" value="HTH_ARSR"/>
    <property type="match status" value="1"/>
</dbReference>
<organism evidence="5 6">
    <name type="scientific">Rhodospirillum rubrum (strain ATCC 11170 / ATH 1.1.1 / DSM 467 / LMG 4362 / NCIMB 8255 / S1)</name>
    <dbReference type="NCBI Taxonomy" id="269796"/>
    <lineage>
        <taxon>Bacteria</taxon>
        <taxon>Pseudomonadati</taxon>
        <taxon>Pseudomonadota</taxon>
        <taxon>Alphaproteobacteria</taxon>
        <taxon>Rhodospirillales</taxon>
        <taxon>Rhodospirillaceae</taxon>
        <taxon>Rhodospirillum</taxon>
    </lineage>
</organism>
<dbReference type="PANTHER" id="PTHR33204:SF37">
    <property type="entry name" value="HTH-TYPE TRANSCRIPTIONAL REGULATOR YODB"/>
    <property type="match status" value="1"/>
</dbReference>
<gene>
    <name evidence="5" type="ordered locus">Rru_A2523</name>
</gene>
<keyword evidence="6" id="KW-1185">Reference proteome</keyword>
<dbReference type="eggNOG" id="COG1733">
    <property type="taxonomic scope" value="Bacteria"/>
</dbReference>
<evidence type="ECO:0000256" key="2">
    <source>
        <dbReference type="ARBA" id="ARBA00023125"/>
    </source>
</evidence>
<keyword evidence="2" id="KW-0238">DNA-binding</keyword>
<dbReference type="Pfam" id="PF01638">
    <property type="entry name" value="HxlR"/>
    <property type="match status" value="1"/>
</dbReference>
<dbReference type="PANTHER" id="PTHR33204">
    <property type="entry name" value="TRANSCRIPTIONAL REGULATOR, MARR FAMILY"/>
    <property type="match status" value="1"/>
</dbReference>
<dbReference type="EMBL" id="CP000230">
    <property type="protein sequence ID" value="ABC23323.1"/>
    <property type="molecule type" value="Genomic_DNA"/>
</dbReference>
<dbReference type="HOGENOM" id="CLU_111585_2_3_5"/>
<evidence type="ECO:0000259" key="4">
    <source>
        <dbReference type="PROSITE" id="PS51118"/>
    </source>
</evidence>
<dbReference type="PhylomeDB" id="Q2RRC2"/>
<evidence type="ECO:0000313" key="5">
    <source>
        <dbReference type="EMBL" id="ABC23323.1"/>
    </source>
</evidence>
<dbReference type="AlphaFoldDB" id="Q2RRC2"/>
<proteinExistence type="predicted"/>
<dbReference type="GO" id="GO:0006355">
    <property type="term" value="P:regulation of DNA-templated transcription"/>
    <property type="evidence" value="ECO:0007669"/>
    <property type="project" value="UniProtKB-ARBA"/>
</dbReference>
<accession>Q2RRC2</accession>
<evidence type="ECO:0000256" key="1">
    <source>
        <dbReference type="ARBA" id="ARBA00023015"/>
    </source>
</evidence>
<dbReference type="PROSITE" id="PS51118">
    <property type="entry name" value="HTH_HXLR"/>
    <property type="match status" value="1"/>
</dbReference>
<dbReference type="InterPro" id="IPR011991">
    <property type="entry name" value="ArsR-like_HTH"/>
</dbReference>
<keyword evidence="3" id="KW-0804">Transcription</keyword>
<dbReference type="EnsemblBacteria" id="ABC23323">
    <property type="protein sequence ID" value="ABC23323"/>
    <property type="gene ID" value="Rru_A2523"/>
</dbReference>
<dbReference type="PATRIC" id="fig|269796.9.peg.2630"/>
<reference evidence="5 6" key="1">
    <citation type="journal article" date="2011" name="Stand. Genomic Sci.">
        <title>Complete genome sequence of Rhodospirillum rubrum type strain (S1).</title>
        <authorList>
            <person name="Munk A.C."/>
            <person name="Copeland A."/>
            <person name="Lucas S."/>
            <person name="Lapidus A."/>
            <person name="Del Rio T.G."/>
            <person name="Barry K."/>
            <person name="Detter J.C."/>
            <person name="Hammon N."/>
            <person name="Israni S."/>
            <person name="Pitluck S."/>
            <person name="Brettin T."/>
            <person name="Bruce D."/>
            <person name="Han C."/>
            <person name="Tapia R."/>
            <person name="Gilna P."/>
            <person name="Schmutz J."/>
            <person name="Larimer F."/>
            <person name="Land M."/>
            <person name="Kyrpides N.C."/>
            <person name="Mavromatis K."/>
            <person name="Richardson P."/>
            <person name="Rohde M."/>
            <person name="Goker M."/>
            <person name="Klenk H.P."/>
            <person name="Zhang Y."/>
            <person name="Roberts G.P."/>
            <person name="Reslewic S."/>
            <person name="Schwartz D.C."/>
        </authorList>
    </citation>
    <scope>NUCLEOTIDE SEQUENCE [LARGE SCALE GENOMIC DNA]</scope>
    <source>
        <strain evidence="6">ATCC 11170 / ATH 1.1.1 / DSM 467 / LMG 4362 / NCIMB 8255 / S1</strain>
    </source>
</reference>
<dbReference type="RefSeq" id="WP_011390276.1">
    <property type="nucleotide sequence ID" value="NC_007643.1"/>
</dbReference>
<protein>
    <submittedName>
        <fullName evidence="5">Predicted transcriptional regulator</fullName>
    </submittedName>
</protein>
<dbReference type="InterPro" id="IPR002577">
    <property type="entry name" value="HTH_HxlR"/>
</dbReference>
<dbReference type="SUPFAM" id="SSF46785">
    <property type="entry name" value="Winged helix' DNA-binding domain"/>
    <property type="match status" value="1"/>
</dbReference>
<dbReference type="InterPro" id="IPR036388">
    <property type="entry name" value="WH-like_DNA-bd_sf"/>
</dbReference>
<evidence type="ECO:0000256" key="3">
    <source>
        <dbReference type="ARBA" id="ARBA00023163"/>
    </source>
</evidence>
<dbReference type="InterPro" id="IPR036390">
    <property type="entry name" value="WH_DNA-bd_sf"/>
</dbReference>
<evidence type="ECO:0000313" key="6">
    <source>
        <dbReference type="Proteomes" id="UP000001929"/>
    </source>
</evidence>
<dbReference type="Gene3D" id="1.10.10.10">
    <property type="entry name" value="Winged helix-like DNA-binding domain superfamily/Winged helix DNA-binding domain"/>
    <property type="match status" value="1"/>
</dbReference>
<name>Q2RRC2_RHORT</name>
<dbReference type="KEGG" id="rru:Rru_A2523"/>